<feature type="domain" description="Transposase IS116/IS110/IS902 C-terminal" evidence="2">
    <location>
        <begin position="204"/>
        <end position="289"/>
    </location>
</feature>
<dbReference type="Pfam" id="PF02371">
    <property type="entry name" value="Transposase_20"/>
    <property type="match status" value="1"/>
</dbReference>
<evidence type="ECO:0000313" key="3">
    <source>
        <dbReference type="EMBL" id="QKS54837.1"/>
    </source>
</evidence>
<dbReference type="InterPro" id="IPR002525">
    <property type="entry name" value="Transp_IS110-like_N"/>
</dbReference>
<keyword evidence="4" id="KW-1185">Reference proteome</keyword>
<reference evidence="3 4" key="1">
    <citation type="submission" date="2020-06" db="EMBL/GenBank/DDBJ databases">
        <title>Complete genome of Azosprillum oryzae KACC14407.</title>
        <authorList>
            <person name="Kim M."/>
            <person name="Park Y.-J."/>
            <person name="Shin J.-H."/>
        </authorList>
    </citation>
    <scope>NUCLEOTIDE SEQUENCE [LARGE SCALE GENOMIC DNA]</scope>
    <source>
        <strain evidence="3 4">KACC 14407</strain>
        <plasmid evidence="3 4">unnamed7</plasmid>
    </source>
</reference>
<dbReference type="NCBIfam" id="NF033542">
    <property type="entry name" value="transpos_IS110"/>
    <property type="match status" value="1"/>
</dbReference>
<evidence type="ECO:0000259" key="2">
    <source>
        <dbReference type="Pfam" id="PF02371"/>
    </source>
</evidence>
<dbReference type="GO" id="GO:0004803">
    <property type="term" value="F:transposase activity"/>
    <property type="evidence" value="ECO:0007669"/>
    <property type="project" value="InterPro"/>
</dbReference>
<dbReference type="Pfam" id="PF01548">
    <property type="entry name" value="DEDD_Tnp_IS110"/>
    <property type="match status" value="1"/>
</dbReference>
<keyword evidence="3" id="KW-0614">Plasmid</keyword>
<dbReference type="Proteomes" id="UP000509702">
    <property type="component" value="Plasmid unnamed7"/>
</dbReference>
<protein>
    <submittedName>
        <fullName evidence="3">IS110 family transposase</fullName>
    </submittedName>
</protein>
<sequence length="394" mass="43972">MDIHRSFAQVAIFAEGQIQQELRVELTNERFLTFARTLEKADVVVIEATGNSAAVEKLLRPFVTKVAIANPRLVRAIAFARVKTDKIDAGILARLYASGFLPEVWAPDDDTLHRRRLISERMAVLDQMVRLKSRVHAILHGNLLPKYDGDLFGKSGREWLAELPVPPDERRILERLLIDLERVVGQLRELDINLARQALDDPRARRLMTIPGISTIVATTVLASIGDIARFPTAEKLACYFGLTPTTRQSGDHPPRHGRISKQGNASARKMLVEAAWSAKKAPGPLRAFFTRVQKKAGAPAAAVATARKLAILIWHLLSEGTEYLFARPAFTAMKLRRAALKAGAPREYGHAGTAHDYWIKEIRQREAEYVEQAERVYERMVEAWKTAGPVGTG</sequence>
<organism evidence="3 4">
    <name type="scientific">Azospirillum oryzae</name>
    <dbReference type="NCBI Taxonomy" id="286727"/>
    <lineage>
        <taxon>Bacteria</taxon>
        <taxon>Pseudomonadati</taxon>
        <taxon>Pseudomonadota</taxon>
        <taxon>Alphaproteobacteria</taxon>
        <taxon>Rhodospirillales</taxon>
        <taxon>Azospirillaceae</taxon>
        <taxon>Azospirillum</taxon>
    </lineage>
</organism>
<dbReference type="GO" id="GO:0003677">
    <property type="term" value="F:DNA binding"/>
    <property type="evidence" value="ECO:0007669"/>
    <property type="project" value="InterPro"/>
</dbReference>
<dbReference type="AlphaFoldDB" id="A0A6N1AXB2"/>
<dbReference type="GO" id="GO:0006313">
    <property type="term" value="P:DNA transposition"/>
    <property type="evidence" value="ECO:0007669"/>
    <property type="project" value="InterPro"/>
</dbReference>
<evidence type="ECO:0000313" key="4">
    <source>
        <dbReference type="Proteomes" id="UP000509702"/>
    </source>
</evidence>
<geneLocation type="plasmid" evidence="3 4">
    <name>unnamed7</name>
</geneLocation>
<dbReference type="InterPro" id="IPR003346">
    <property type="entry name" value="Transposase_20"/>
</dbReference>
<dbReference type="EMBL" id="CP054622">
    <property type="protein sequence ID" value="QKS54837.1"/>
    <property type="molecule type" value="Genomic_DNA"/>
</dbReference>
<gene>
    <name evidence="3" type="ORF">HUE56_29985</name>
</gene>
<accession>A0A6N1AXB2</accession>
<proteinExistence type="predicted"/>
<dbReference type="KEGG" id="aoz:HUE56_29985"/>
<dbReference type="RefSeq" id="WP_149201861.1">
    <property type="nucleotide sequence ID" value="NZ_BSOV01000115.1"/>
</dbReference>
<name>A0A6N1AXB2_9PROT</name>
<dbReference type="OrthoDB" id="8261795at2"/>
<dbReference type="PANTHER" id="PTHR33055">
    <property type="entry name" value="TRANSPOSASE FOR INSERTION SEQUENCE ELEMENT IS1111A"/>
    <property type="match status" value="1"/>
</dbReference>
<feature type="domain" description="Transposase IS110-like N-terminal" evidence="1">
    <location>
        <begin position="2"/>
        <end position="140"/>
    </location>
</feature>
<dbReference type="InterPro" id="IPR047650">
    <property type="entry name" value="Transpos_IS110"/>
</dbReference>
<evidence type="ECO:0000259" key="1">
    <source>
        <dbReference type="Pfam" id="PF01548"/>
    </source>
</evidence>